<proteinExistence type="predicted"/>
<organism evidence="2 3">
    <name type="scientific">Trichogramma kaykai</name>
    <dbReference type="NCBI Taxonomy" id="54128"/>
    <lineage>
        <taxon>Eukaryota</taxon>
        <taxon>Metazoa</taxon>
        <taxon>Ecdysozoa</taxon>
        <taxon>Arthropoda</taxon>
        <taxon>Hexapoda</taxon>
        <taxon>Insecta</taxon>
        <taxon>Pterygota</taxon>
        <taxon>Neoptera</taxon>
        <taxon>Endopterygota</taxon>
        <taxon>Hymenoptera</taxon>
        <taxon>Apocrita</taxon>
        <taxon>Proctotrupomorpha</taxon>
        <taxon>Chalcidoidea</taxon>
        <taxon>Trichogrammatidae</taxon>
        <taxon>Trichogramma</taxon>
    </lineage>
</organism>
<feature type="compositionally biased region" description="Low complexity" evidence="1">
    <location>
        <begin position="125"/>
        <end position="144"/>
    </location>
</feature>
<reference evidence="2 3" key="1">
    <citation type="journal article" date="2024" name="bioRxiv">
        <title>A reference genome for Trichogramma kaykai: A tiny desert-dwelling parasitoid wasp with competing sex-ratio distorters.</title>
        <authorList>
            <person name="Culotta J."/>
            <person name="Lindsey A.R."/>
        </authorList>
    </citation>
    <scope>NUCLEOTIDE SEQUENCE [LARGE SCALE GENOMIC DNA]</scope>
    <source>
        <strain evidence="2 3">KSX58</strain>
    </source>
</reference>
<feature type="region of interest" description="Disordered" evidence="1">
    <location>
        <begin position="121"/>
        <end position="145"/>
    </location>
</feature>
<dbReference type="AlphaFoldDB" id="A0ABD2X7L3"/>
<accession>A0ABD2X7L3</accession>
<keyword evidence="3" id="KW-1185">Reference proteome</keyword>
<evidence type="ECO:0000256" key="1">
    <source>
        <dbReference type="SAM" id="MobiDB-lite"/>
    </source>
</evidence>
<protein>
    <submittedName>
        <fullName evidence="2">Uncharacterized protein</fullName>
    </submittedName>
</protein>
<gene>
    <name evidence="2" type="ORF">TKK_005515</name>
</gene>
<evidence type="ECO:0000313" key="2">
    <source>
        <dbReference type="EMBL" id="KAL3401391.1"/>
    </source>
</evidence>
<dbReference type="Proteomes" id="UP001627154">
    <property type="component" value="Unassembled WGS sequence"/>
</dbReference>
<evidence type="ECO:0000313" key="3">
    <source>
        <dbReference type="Proteomes" id="UP001627154"/>
    </source>
</evidence>
<sequence>MTTTTALGHGEAGNSQKTRRGGGGRAGIIFAAPSWPRSVQELRRQTRNRITTTCVYKRLYMYCAVARRVVWPLVSMMLLSYLGLSRAYQSPAAPLTEALMVLLLQRRLAAPRAAVGTSRSLCKQSSGVHSNNSSGSSSSSISSGRPTANTYIQLAYRYH</sequence>
<dbReference type="EMBL" id="JBJJXI010000046">
    <property type="protein sequence ID" value="KAL3401391.1"/>
    <property type="molecule type" value="Genomic_DNA"/>
</dbReference>
<comment type="caution">
    <text evidence="2">The sequence shown here is derived from an EMBL/GenBank/DDBJ whole genome shotgun (WGS) entry which is preliminary data.</text>
</comment>
<name>A0ABD2X7L3_9HYME</name>
<feature type="region of interest" description="Disordered" evidence="1">
    <location>
        <begin position="1"/>
        <end position="23"/>
    </location>
</feature>